<dbReference type="EMBL" id="JADGMS010000002">
    <property type="protein sequence ID" value="KAF9687520.1"/>
    <property type="molecule type" value="Genomic_DNA"/>
</dbReference>
<keyword evidence="8" id="KW-1185">Reference proteome</keyword>
<evidence type="ECO:0000256" key="5">
    <source>
        <dbReference type="ARBA" id="ARBA00023033"/>
    </source>
</evidence>
<keyword evidence="6" id="KW-0732">Signal</keyword>
<feature type="chain" id="PRO_5032970324" evidence="6">
    <location>
        <begin position="21"/>
        <end position="202"/>
    </location>
</feature>
<reference evidence="7 8" key="1">
    <citation type="submission" date="2020-10" db="EMBL/GenBank/DDBJ databases">
        <title>Plant Genome Project.</title>
        <authorList>
            <person name="Zhang R.-G."/>
        </authorList>
    </citation>
    <scope>NUCLEOTIDE SEQUENCE [LARGE SCALE GENOMIC DNA]</scope>
    <source>
        <strain evidence="7">FAFU-HL-1</strain>
        <tissue evidence="7">Leaf</tissue>
    </source>
</reference>
<dbReference type="Proteomes" id="UP000657918">
    <property type="component" value="Unassembled WGS sequence"/>
</dbReference>
<evidence type="ECO:0000256" key="1">
    <source>
        <dbReference type="ARBA" id="ARBA00022617"/>
    </source>
</evidence>
<dbReference type="GO" id="GO:0004497">
    <property type="term" value="F:monooxygenase activity"/>
    <property type="evidence" value="ECO:0007669"/>
    <property type="project" value="UniProtKB-KW"/>
</dbReference>
<accession>A0A835N7D6</accession>
<dbReference type="PANTHER" id="PTHR47947">
    <property type="entry name" value="CYTOCHROME P450 82C3-RELATED"/>
    <property type="match status" value="1"/>
</dbReference>
<evidence type="ECO:0000256" key="3">
    <source>
        <dbReference type="ARBA" id="ARBA00023002"/>
    </source>
</evidence>
<dbReference type="OrthoDB" id="837792at2759"/>
<gene>
    <name evidence="7" type="ORF">SADUNF_Sadunf02G0102100</name>
</gene>
<evidence type="ECO:0000256" key="2">
    <source>
        <dbReference type="ARBA" id="ARBA00022723"/>
    </source>
</evidence>
<dbReference type="GO" id="GO:0016705">
    <property type="term" value="F:oxidoreductase activity, acting on paired donors, with incorporation or reduction of molecular oxygen"/>
    <property type="evidence" value="ECO:0007669"/>
    <property type="project" value="InterPro"/>
</dbReference>
<dbReference type="AlphaFoldDB" id="A0A835N7D6"/>
<comment type="caution">
    <text evidence="7">The sequence shown here is derived from an EMBL/GenBank/DDBJ whole genome shotgun (WGS) entry which is preliminary data.</text>
</comment>
<evidence type="ECO:0000313" key="8">
    <source>
        <dbReference type="Proteomes" id="UP000657918"/>
    </source>
</evidence>
<evidence type="ECO:0000256" key="4">
    <source>
        <dbReference type="ARBA" id="ARBA00023004"/>
    </source>
</evidence>
<dbReference type="InterPro" id="IPR001128">
    <property type="entry name" value="Cyt_P450"/>
</dbReference>
<dbReference type="GO" id="GO:0005506">
    <property type="term" value="F:iron ion binding"/>
    <property type="evidence" value="ECO:0007669"/>
    <property type="project" value="InterPro"/>
</dbReference>
<proteinExistence type="predicted"/>
<keyword evidence="5" id="KW-0503">Monooxygenase</keyword>
<feature type="signal peptide" evidence="6">
    <location>
        <begin position="1"/>
        <end position="20"/>
    </location>
</feature>
<protein>
    <submittedName>
        <fullName evidence="7">Uncharacterized protein</fullName>
    </submittedName>
</protein>
<keyword evidence="3" id="KW-0560">Oxidoreductase</keyword>
<dbReference type="Gene3D" id="1.10.630.10">
    <property type="entry name" value="Cytochrome P450"/>
    <property type="match status" value="1"/>
</dbReference>
<keyword evidence="1" id="KW-0349">Heme</keyword>
<keyword evidence="2" id="KW-0479">Metal-binding</keyword>
<dbReference type="InterPro" id="IPR050651">
    <property type="entry name" value="Plant_Cytochrome_P450_Monoox"/>
</dbReference>
<name>A0A835N7D6_9ROSI</name>
<dbReference type="InterPro" id="IPR036396">
    <property type="entry name" value="Cyt_P450_sf"/>
</dbReference>
<dbReference type="PANTHER" id="PTHR47947:SF3">
    <property type="entry name" value="CYTOCHROME P450 81D1-LIKE"/>
    <property type="match status" value="1"/>
</dbReference>
<organism evidence="7 8">
    <name type="scientific">Salix dunnii</name>
    <dbReference type="NCBI Taxonomy" id="1413687"/>
    <lineage>
        <taxon>Eukaryota</taxon>
        <taxon>Viridiplantae</taxon>
        <taxon>Streptophyta</taxon>
        <taxon>Embryophyta</taxon>
        <taxon>Tracheophyta</taxon>
        <taxon>Spermatophyta</taxon>
        <taxon>Magnoliopsida</taxon>
        <taxon>eudicotyledons</taxon>
        <taxon>Gunneridae</taxon>
        <taxon>Pentapetalae</taxon>
        <taxon>rosids</taxon>
        <taxon>fabids</taxon>
        <taxon>Malpighiales</taxon>
        <taxon>Salicaceae</taxon>
        <taxon>Saliceae</taxon>
        <taxon>Salix</taxon>
    </lineage>
</organism>
<dbReference type="GO" id="GO:0020037">
    <property type="term" value="F:heme binding"/>
    <property type="evidence" value="ECO:0007669"/>
    <property type="project" value="InterPro"/>
</dbReference>
<evidence type="ECO:0000313" key="7">
    <source>
        <dbReference type="EMBL" id="KAF9687520.1"/>
    </source>
</evidence>
<keyword evidence="4" id="KW-0408">Iron</keyword>
<sequence length="202" mass="22564">MTRAGYWFTSFLQAVRVVSSCQLMPSQLFSDLTHNVITRMIAGKKHDGELGVAKQFKEIVRENFELSGATNIGDFVPATKWIGLNNLEKRLAVLHRKGDEFVQDLIPTHRKVKESASDQESSETMIDVLLTLQETEPEYYTDGIIRGLMTVMLSATARTMGCALSLLQNNPQALMKAQIEIDTSIGSSKLIEESDLPKLPYL</sequence>
<dbReference type="Pfam" id="PF00067">
    <property type="entry name" value="p450"/>
    <property type="match status" value="1"/>
</dbReference>
<dbReference type="SUPFAM" id="SSF48264">
    <property type="entry name" value="Cytochrome P450"/>
    <property type="match status" value="1"/>
</dbReference>
<evidence type="ECO:0000256" key="6">
    <source>
        <dbReference type="SAM" id="SignalP"/>
    </source>
</evidence>